<dbReference type="Gene3D" id="3.30.565.10">
    <property type="entry name" value="Histidine kinase-like ATPase, C-terminal domain"/>
    <property type="match status" value="1"/>
</dbReference>
<dbReference type="EC" id="2.7.13.3" evidence="2"/>
<dbReference type="PANTHER" id="PTHR24421:SF10">
    <property type="entry name" value="NITRATE_NITRITE SENSOR PROTEIN NARQ"/>
    <property type="match status" value="1"/>
</dbReference>
<keyword evidence="8" id="KW-0902">Two-component regulatory system</keyword>
<dbReference type="Gene3D" id="1.20.5.1930">
    <property type="match status" value="1"/>
</dbReference>
<feature type="transmembrane region" description="Helical" evidence="10">
    <location>
        <begin position="9"/>
        <end position="30"/>
    </location>
</feature>
<dbReference type="InterPro" id="IPR011712">
    <property type="entry name" value="Sig_transdc_His_kin_sub3_dim/P"/>
</dbReference>
<feature type="transmembrane region" description="Helical" evidence="10">
    <location>
        <begin position="273"/>
        <end position="295"/>
    </location>
</feature>
<organism evidence="12 13">
    <name type="scientific">Streptomyces lasiicapitis</name>
    <dbReference type="NCBI Taxonomy" id="1923961"/>
    <lineage>
        <taxon>Bacteria</taxon>
        <taxon>Bacillati</taxon>
        <taxon>Actinomycetota</taxon>
        <taxon>Actinomycetes</taxon>
        <taxon>Kitasatosporales</taxon>
        <taxon>Streptomycetaceae</taxon>
        <taxon>Streptomyces</taxon>
    </lineage>
</organism>
<feature type="transmembrane region" description="Helical" evidence="10">
    <location>
        <begin position="301"/>
        <end position="321"/>
    </location>
</feature>
<evidence type="ECO:0000259" key="11">
    <source>
        <dbReference type="Pfam" id="PF07730"/>
    </source>
</evidence>
<dbReference type="CDD" id="cd16917">
    <property type="entry name" value="HATPase_UhpB-NarQ-NarX-like"/>
    <property type="match status" value="1"/>
</dbReference>
<reference evidence="13" key="1">
    <citation type="journal article" date="2019" name="Int. J. Syst. Evol. Microbiol.">
        <title>The Global Catalogue of Microorganisms (GCM) 10K type strain sequencing project: providing services to taxonomists for standard genome sequencing and annotation.</title>
        <authorList>
            <consortium name="The Broad Institute Genomics Platform"/>
            <consortium name="The Broad Institute Genome Sequencing Center for Infectious Disease"/>
            <person name="Wu L."/>
            <person name="Ma J."/>
        </authorList>
    </citation>
    <scope>NUCLEOTIDE SEQUENCE [LARGE SCALE GENOMIC DNA]</scope>
    <source>
        <strain evidence="13">CGMCC 4.7349</strain>
    </source>
</reference>
<keyword evidence="6" id="KW-0418">Kinase</keyword>
<feature type="domain" description="Signal transduction histidine kinase subgroup 3 dimerisation and phosphoacceptor" evidence="11">
    <location>
        <begin position="460"/>
        <end position="527"/>
    </location>
</feature>
<evidence type="ECO:0000256" key="1">
    <source>
        <dbReference type="ARBA" id="ARBA00000085"/>
    </source>
</evidence>
<keyword evidence="10" id="KW-0812">Transmembrane</keyword>
<dbReference type="InterPro" id="IPR050482">
    <property type="entry name" value="Sensor_HK_TwoCompSys"/>
</dbReference>
<evidence type="ECO:0000256" key="2">
    <source>
        <dbReference type="ARBA" id="ARBA00012438"/>
    </source>
</evidence>
<keyword evidence="10" id="KW-1133">Transmembrane helix</keyword>
<feature type="transmembrane region" description="Helical" evidence="10">
    <location>
        <begin position="42"/>
        <end position="63"/>
    </location>
</feature>
<feature type="transmembrane region" description="Helical" evidence="10">
    <location>
        <begin position="113"/>
        <end position="131"/>
    </location>
</feature>
<keyword evidence="10" id="KW-0472">Membrane</keyword>
<keyword evidence="3" id="KW-0597">Phosphoprotein</keyword>
<evidence type="ECO:0000256" key="9">
    <source>
        <dbReference type="SAM" id="MobiDB-lite"/>
    </source>
</evidence>
<feature type="region of interest" description="Disordered" evidence="9">
    <location>
        <begin position="637"/>
        <end position="681"/>
    </location>
</feature>
<evidence type="ECO:0000313" key="13">
    <source>
        <dbReference type="Proteomes" id="UP000656881"/>
    </source>
</evidence>
<dbReference type="PANTHER" id="PTHR24421">
    <property type="entry name" value="NITRATE/NITRITE SENSOR PROTEIN NARX-RELATED"/>
    <property type="match status" value="1"/>
</dbReference>
<keyword evidence="13" id="KW-1185">Reference proteome</keyword>
<keyword evidence="7" id="KW-0067">ATP-binding</keyword>
<comment type="catalytic activity">
    <reaction evidence="1">
        <text>ATP + protein L-histidine = ADP + protein N-phospho-L-histidine.</text>
        <dbReference type="EC" id="2.7.13.3"/>
    </reaction>
</comment>
<comment type="caution">
    <text evidence="12">The sequence shown here is derived from an EMBL/GenBank/DDBJ whole genome shotgun (WGS) entry which is preliminary data.</text>
</comment>
<feature type="transmembrane region" description="Helical" evidence="10">
    <location>
        <begin position="70"/>
        <end position="93"/>
    </location>
</feature>
<evidence type="ECO:0000256" key="7">
    <source>
        <dbReference type="ARBA" id="ARBA00022840"/>
    </source>
</evidence>
<evidence type="ECO:0000256" key="8">
    <source>
        <dbReference type="ARBA" id="ARBA00023012"/>
    </source>
</evidence>
<dbReference type="Pfam" id="PF07730">
    <property type="entry name" value="HisKA_3"/>
    <property type="match status" value="1"/>
</dbReference>
<dbReference type="SUPFAM" id="SSF55874">
    <property type="entry name" value="ATPase domain of HSP90 chaperone/DNA topoisomerase II/histidine kinase"/>
    <property type="match status" value="1"/>
</dbReference>
<gene>
    <name evidence="12" type="ORF">GCM10012286_52410</name>
</gene>
<evidence type="ECO:0000256" key="5">
    <source>
        <dbReference type="ARBA" id="ARBA00022741"/>
    </source>
</evidence>
<feature type="transmembrane region" description="Helical" evidence="10">
    <location>
        <begin position="143"/>
        <end position="167"/>
    </location>
</feature>
<name>A0ABQ2MFP9_9ACTN</name>
<dbReference type="EMBL" id="BMNG01000012">
    <property type="protein sequence ID" value="GGO50924.1"/>
    <property type="molecule type" value="Genomic_DNA"/>
</dbReference>
<keyword evidence="5" id="KW-0547">Nucleotide-binding</keyword>
<evidence type="ECO:0000256" key="10">
    <source>
        <dbReference type="SAM" id="Phobius"/>
    </source>
</evidence>
<dbReference type="InterPro" id="IPR036890">
    <property type="entry name" value="HATPase_C_sf"/>
</dbReference>
<evidence type="ECO:0000313" key="12">
    <source>
        <dbReference type="EMBL" id="GGO50924.1"/>
    </source>
</evidence>
<evidence type="ECO:0000256" key="4">
    <source>
        <dbReference type="ARBA" id="ARBA00022679"/>
    </source>
</evidence>
<feature type="transmembrane region" description="Helical" evidence="10">
    <location>
        <begin position="219"/>
        <end position="236"/>
    </location>
</feature>
<protein>
    <recommendedName>
        <fullName evidence="2">histidine kinase</fullName>
        <ecNumber evidence="2">2.7.13.3</ecNumber>
    </recommendedName>
</protein>
<proteinExistence type="predicted"/>
<evidence type="ECO:0000256" key="3">
    <source>
        <dbReference type="ARBA" id="ARBA00022553"/>
    </source>
</evidence>
<keyword evidence="4" id="KW-0808">Transferase</keyword>
<dbReference type="Proteomes" id="UP000656881">
    <property type="component" value="Unassembled WGS sequence"/>
</dbReference>
<accession>A0ABQ2MFP9</accession>
<sequence length="681" mass="72870">MGVRTVTTWLAWGFFAAVAAAAGTGVGLWMECGLTFRLAVDSFLVTDVALAAVFAACGVPIAWRRPHNPVGWLLLCGGAAHAVTVMAVGLLALGLRDGWSESTLRALVTTALAAWPLGLRLFVPLALLLFPTGRLPGPAWRRVAWATGAVGALFWLWCATTPLPYAVGGPVGHLHVLSVPALEPHRYQIVLAGIFVPMLVDLTALMVRYRWGDDLLRRQLLWLMLAGLCAVPWWPLGMRAEALQVLIIAQPVAMAVAILRPQLLDIQWVVSRALLYLVLSLSVLGVYAGVVLFLDRVLRDTFHLGGAALVAVGVAIAFHPVRARLQRLIDRLLYGDRGDPVRALDRLGARLSTESGLDGLLLAVRDALRLPYAAFRLEGRAVAASGTERPGSLVIALPAPGTKEAELVVGTRRGQARLDAEDLRTLRALVVPLGVAVRATVLSAELQSSRERLVSAREEERRRLRRDLHDGLGPTLTGLAFTTDAARNLVRSDPDTAERLLDQLRGHATGAIDEIRRLVEGLRPPALDELGLVAALTRQAERLSHRVGGAPLAITIDAPGRLPPLPAAVEVAAYRIATEALTNAARHSRADHALVRLRIDHALRVDVTDNGGPSAVPWQPGVGLSTMAERAAELAGRCRSGPGPEGGVVSAVLPLRPGPREDAPVRPRDGRAAGPLDRQPP</sequence>
<feature type="compositionally biased region" description="Basic and acidic residues" evidence="9">
    <location>
        <begin position="658"/>
        <end position="671"/>
    </location>
</feature>
<evidence type="ECO:0000256" key="6">
    <source>
        <dbReference type="ARBA" id="ARBA00022777"/>
    </source>
</evidence>
<feature type="transmembrane region" description="Helical" evidence="10">
    <location>
        <begin position="187"/>
        <end position="207"/>
    </location>
</feature>